<dbReference type="Proteomes" id="UP000636709">
    <property type="component" value="Unassembled WGS sequence"/>
</dbReference>
<dbReference type="PANTHER" id="PTHR45125">
    <property type="entry name" value="F21J9.4-RELATED"/>
    <property type="match status" value="1"/>
</dbReference>
<dbReference type="PANTHER" id="PTHR45125:SF28">
    <property type="entry name" value="OS02G0603500 PROTEIN"/>
    <property type="match status" value="1"/>
</dbReference>
<reference evidence="1" key="1">
    <citation type="submission" date="2020-07" db="EMBL/GenBank/DDBJ databases">
        <title>Genome sequence and genetic diversity analysis of an under-domesticated orphan crop, white fonio (Digitaria exilis).</title>
        <authorList>
            <person name="Bennetzen J.L."/>
            <person name="Chen S."/>
            <person name="Ma X."/>
            <person name="Wang X."/>
            <person name="Yssel A.E.J."/>
            <person name="Chaluvadi S.R."/>
            <person name="Johnson M."/>
            <person name="Gangashetty P."/>
            <person name="Hamidou F."/>
            <person name="Sanogo M.D."/>
            <person name="Zwaenepoel A."/>
            <person name="Wallace J."/>
            <person name="Van De Peer Y."/>
            <person name="Van Deynze A."/>
        </authorList>
    </citation>
    <scope>NUCLEOTIDE SEQUENCE</scope>
    <source>
        <tissue evidence="1">Leaves</tissue>
    </source>
</reference>
<dbReference type="AlphaFoldDB" id="A0A835FF37"/>
<evidence type="ECO:0000313" key="2">
    <source>
        <dbReference type="Proteomes" id="UP000636709"/>
    </source>
</evidence>
<gene>
    <name evidence="1" type="ORF">HU200_012940</name>
</gene>
<evidence type="ECO:0008006" key="3">
    <source>
        <dbReference type="Google" id="ProtNLM"/>
    </source>
</evidence>
<accession>A0A835FF37</accession>
<sequence length="239" mass="26605">MPCYDWSSTPSADNTLQDPVITSQSYVELLTRDSADLEVITQTEVPDSGSSKGRGGNYNHNEDIQLCWSWIAITFDPRTGADQSKGTYWNRIAEHYHENRTFTSDRNATSLEKRPKSIGNATKWKAEKELEERKLLREQEQKIMFCDTSVLDETQKAYVIAMRKHIASAKEASVKGGVSTTTNVLYGSLIADGRRWPVICLCSGLELHVSSWTESGKITVGFLLLSSGILNNTPAGCSF</sequence>
<comment type="caution">
    <text evidence="1">The sequence shown here is derived from an EMBL/GenBank/DDBJ whole genome shotgun (WGS) entry which is preliminary data.</text>
</comment>
<protein>
    <recommendedName>
        <fullName evidence="3">No apical meristem-associated C-terminal domain-containing protein</fullName>
    </recommendedName>
</protein>
<dbReference type="EMBL" id="JACEFO010001095">
    <property type="protein sequence ID" value="KAF8748336.1"/>
    <property type="molecule type" value="Genomic_DNA"/>
</dbReference>
<organism evidence="1 2">
    <name type="scientific">Digitaria exilis</name>
    <dbReference type="NCBI Taxonomy" id="1010633"/>
    <lineage>
        <taxon>Eukaryota</taxon>
        <taxon>Viridiplantae</taxon>
        <taxon>Streptophyta</taxon>
        <taxon>Embryophyta</taxon>
        <taxon>Tracheophyta</taxon>
        <taxon>Spermatophyta</taxon>
        <taxon>Magnoliopsida</taxon>
        <taxon>Liliopsida</taxon>
        <taxon>Poales</taxon>
        <taxon>Poaceae</taxon>
        <taxon>PACMAD clade</taxon>
        <taxon>Panicoideae</taxon>
        <taxon>Panicodae</taxon>
        <taxon>Paniceae</taxon>
        <taxon>Anthephorinae</taxon>
        <taxon>Digitaria</taxon>
    </lineage>
</organism>
<keyword evidence="2" id="KW-1185">Reference proteome</keyword>
<name>A0A835FF37_9POAL</name>
<dbReference type="OrthoDB" id="680504at2759"/>
<evidence type="ECO:0000313" key="1">
    <source>
        <dbReference type="EMBL" id="KAF8748336.1"/>
    </source>
</evidence>
<proteinExistence type="predicted"/>